<sequence length="448" mass="50424">MSDETYEVPIMLSPDIHLSYEDIAKLNPFYEKYREFWNTSPDTTATTLSSLDTQSRSPSLQSVHASTVAPPSPLDISSSPSLHCAEPSAGLHLSAMLDVPLHKGIQRKPSVRVYDEDIPASQQATFVLEGYSNHSLSPVNEITEICDFHSIDRHRFGDTTQQVRSSHKKLFGTNGWLGYADDLNTTPLKRQKSKIFRDFGKKIKHQVGEMAEDMAKAYPKAFAGAPRRPRIVPESAVPISLDPPTQARLYSEMEVMICVTANTFLVRQYEAGRISEESIKKVTNFWGSKNRPQVVEFQFDQATQRRLILSNIRTLRFDGESSANPILLHSNLHNWKAVVKEMSVRTFCAPDSAIRKHMHDIHKLLDMLGAHDATLLAFEELQMSTLALMRQRRQMNYHLERSNSTFSGSSSGPTESSSRVGSQANDLAQLHRLLFTFAADDFIVPVVF</sequence>
<evidence type="ECO:0000313" key="3">
    <source>
        <dbReference type="Proteomes" id="UP000234474"/>
    </source>
</evidence>
<reference evidence="3" key="1">
    <citation type="journal article" date="2018" name="Proc. Natl. Acad. Sci. U.S.A.">
        <title>Linking secondary metabolites to gene clusters through genome sequencing of six diverse Aspergillus species.</title>
        <authorList>
            <person name="Kaerboelling I."/>
            <person name="Vesth T.C."/>
            <person name="Frisvad J.C."/>
            <person name="Nybo J.L."/>
            <person name="Theobald S."/>
            <person name="Kuo A."/>
            <person name="Bowyer P."/>
            <person name="Matsuda Y."/>
            <person name="Mondo S."/>
            <person name="Lyhne E.K."/>
            <person name="Kogle M.E."/>
            <person name="Clum A."/>
            <person name="Lipzen A."/>
            <person name="Salamov A."/>
            <person name="Ngan C.Y."/>
            <person name="Daum C."/>
            <person name="Chiniquy J."/>
            <person name="Barry K."/>
            <person name="LaButti K."/>
            <person name="Haridas S."/>
            <person name="Simmons B.A."/>
            <person name="Magnuson J.K."/>
            <person name="Mortensen U.H."/>
            <person name="Larsen T.O."/>
            <person name="Grigoriev I.V."/>
            <person name="Baker S.E."/>
            <person name="Andersen M.R."/>
        </authorList>
    </citation>
    <scope>NUCLEOTIDE SEQUENCE [LARGE SCALE GENOMIC DNA]</scope>
    <source>
        <strain evidence="3">IBT 16806</strain>
    </source>
</reference>
<proteinExistence type="predicted"/>
<gene>
    <name evidence="2" type="ORF">P174DRAFT_417059</name>
</gene>
<dbReference type="AlphaFoldDB" id="A0A2I1CP20"/>
<dbReference type="OMA" id="NLHNWKA"/>
<evidence type="ECO:0000313" key="2">
    <source>
        <dbReference type="EMBL" id="PKX99379.1"/>
    </source>
</evidence>
<comment type="caution">
    <text evidence="2">The sequence shown here is derived from an EMBL/GenBank/DDBJ whole genome shotgun (WGS) entry which is preliminary data.</text>
</comment>
<accession>A0A2I1CP20</accession>
<dbReference type="OrthoDB" id="5229017at2759"/>
<dbReference type="Proteomes" id="UP000234474">
    <property type="component" value="Unassembled WGS sequence"/>
</dbReference>
<evidence type="ECO:0000256" key="1">
    <source>
        <dbReference type="SAM" id="MobiDB-lite"/>
    </source>
</evidence>
<dbReference type="VEuPathDB" id="FungiDB:P174DRAFT_417059"/>
<keyword evidence="3" id="KW-1185">Reference proteome</keyword>
<dbReference type="STRING" id="1392255.A0A2I1CP20"/>
<organism evidence="2 3">
    <name type="scientific">Aspergillus novofumigatus (strain IBT 16806)</name>
    <dbReference type="NCBI Taxonomy" id="1392255"/>
    <lineage>
        <taxon>Eukaryota</taxon>
        <taxon>Fungi</taxon>
        <taxon>Dikarya</taxon>
        <taxon>Ascomycota</taxon>
        <taxon>Pezizomycotina</taxon>
        <taxon>Eurotiomycetes</taxon>
        <taxon>Eurotiomycetidae</taxon>
        <taxon>Eurotiales</taxon>
        <taxon>Aspergillaceae</taxon>
        <taxon>Aspergillus</taxon>
        <taxon>Aspergillus subgen. Fumigati</taxon>
    </lineage>
</organism>
<feature type="region of interest" description="Disordered" evidence="1">
    <location>
        <begin position="401"/>
        <end position="422"/>
    </location>
</feature>
<protein>
    <submittedName>
        <fullName evidence="2">Uncharacterized protein</fullName>
    </submittedName>
</protein>
<feature type="compositionally biased region" description="Low complexity" evidence="1">
    <location>
        <begin position="46"/>
        <end position="55"/>
    </location>
</feature>
<dbReference type="RefSeq" id="XP_024687974.1">
    <property type="nucleotide sequence ID" value="XM_024824570.1"/>
</dbReference>
<feature type="compositionally biased region" description="Polar residues" evidence="1">
    <location>
        <begin position="56"/>
        <end position="65"/>
    </location>
</feature>
<name>A0A2I1CP20_ASPN1</name>
<dbReference type="GeneID" id="36531895"/>
<feature type="region of interest" description="Disordered" evidence="1">
    <location>
        <begin position="46"/>
        <end position="72"/>
    </location>
</feature>
<dbReference type="EMBL" id="MSZS01000001">
    <property type="protein sequence ID" value="PKX99379.1"/>
    <property type="molecule type" value="Genomic_DNA"/>
</dbReference>
<feature type="compositionally biased region" description="Low complexity" evidence="1">
    <location>
        <begin position="402"/>
        <end position="422"/>
    </location>
</feature>